<dbReference type="Pfam" id="PF24179">
    <property type="entry name" value="NTE_Ploop"/>
    <property type="match status" value="1"/>
</dbReference>
<keyword evidence="5 12" id="KW-0812">Transmembrane</keyword>
<dbReference type="EC" id="3.1.1.5" evidence="3 12"/>
<dbReference type="GO" id="GO:0046470">
    <property type="term" value="P:phosphatidylcholine metabolic process"/>
    <property type="evidence" value="ECO:0007669"/>
    <property type="project" value="InterPro"/>
</dbReference>
<comment type="subcellular location">
    <subcellularLocation>
        <location evidence="12">Endoplasmic reticulum membrane</location>
    </subcellularLocation>
    <subcellularLocation>
        <location evidence="1">Membrane</location>
    </subcellularLocation>
</comment>
<comment type="similarity">
    <text evidence="2 12">Belongs to the NTE family.</text>
</comment>
<dbReference type="EMBL" id="KZ994746">
    <property type="protein sequence ID" value="RKO92173.1"/>
    <property type="molecule type" value="Genomic_DNA"/>
</dbReference>
<dbReference type="InterPro" id="IPR056556">
    <property type="entry name" value="NTE1_P-loop_dom"/>
</dbReference>
<evidence type="ECO:0000256" key="10">
    <source>
        <dbReference type="ARBA" id="ARBA00023136"/>
    </source>
</evidence>
<dbReference type="CDD" id="cd00038">
    <property type="entry name" value="CAP_ED"/>
    <property type="match status" value="2"/>
</dbReference>
<dbReference type="OrthoDB" id="421051at2759"/>
<dbReference type="SMART" id="SM00100">
    <property type="entry name" value="cNMP"/>
    <property type="match status" value="3"/>
</dbReference>
<feature type="domain" description="Cyclic nucleotide-binding" evidence="14">
    <location>
        <begin position="778"/>
        <end position="892"/>
    </location>
</feature>
<dbReference type="InterPro" id="IPR018490">
    <property type="entry name" value="cNMP-bd_dom_sf"/>
</dbReference>
<reference evidence="17" key="1">
    <citation type="journal article" date="2018" name="Nat. Microbiol.">
        <title>Leveraging single-cell genomics to expand the fungal tree of life.</title>
        <authorList>
            <person name="Ahrendt S.R."/>
            <person name="Quandt C.A."/>
            <person name="Ciobanu D."/>
            <person name="Clum A."/>
            <person name="Salamov A."/>
            <person name="Andreopoulos B."/>
            <person name="Cheng J.F."/>
            <person name="Woyke T."/>
            <person name="Pelin A."/>
            <person name="Henrissat B."/>
            <person name="Reynolds N.K."/>
            <person name="Benny G.L."/>
            <person name="Smith M.E."/>
            <person name="James T.Y."/>
            <person name="Grigoriev I.V."/>
        </authorList>
    </citation>
    <scope>NUCLEOTIDE SEQUENCE [LARGE SCALE GENOMIC DNA]</scope>
</reference>
<dbReference type="SUPFAM" id="SSF52151">
    <property type="entry name" value="FabD/lysophospholipase-like"/>
    <property type="match status" value="1"/>
</dbReference>
<feature type="domain" description="Cyclic nucleotide-binding" evidence="14">
    <location>
        <begin position="147"/>
        <end position="201"/>
    </location>
</feature>
<feature type="short sequence motif" description="GXSXG" evidence="11">
    <location>
        <begin position="1185"/>
        <end position="1189"/>
    </location>
</feature>
<dbReference type="SUPFAM" id="SSF51206">
    <property type="entry name" value="cAMP-binding domain-like"/>
    <property type="match status" value="3"/>
</dbReference>
<organism evidence="16 17">
    <name type="scientific">Blyttiomyces helicus</name>
    <dbReference type="NCBI Taxonomy" id="388810"/>
    <lineage>
        <taxon>Eukaryota</taxon>
        <taxon>Fungi</taxon>
        <taxon>Fungi incertae sedis</taxon>
        <taxon>Chytridiomycota</taxon>
        <taxon>Chytridiomycota incertae sedis</taxon>
        <taxon>Chytridiomycetes</taxon>
        <taxon>Chytridiomycetes incertae sedis</taxon>
        <taxon>Blyttiomyces</taxon>
    </lineage>
</organism>
<dbReference type="InterPro" id="IPR001423">
    <property type="entry name" value="LysoPLipase_patatin_CS"/>
</dbReference>
<sequence>MADAAATLLATTAAAVAPTVSSVSSLLPATPAPAPAPTTTLSLPPALSLLLRVPIDAYSFFSYTATATITFHYWTIAGLISLLTFAIWVLVRYRLLTRYSRLPVPPVQKHTGAPFDLHPDTALDDKQDLPGNYPDEFLGAFLASIKVFGYLDRPVFHELARHLQTRKLKKGEILQRDAEEERDFYVVVDGVVQVFVRGTDEAGREGADLAPESGRASRGSDEGLETEAELGEHPLGSREMPNHHLLNEVKAGGTVSSLFGILSVFTEDMQLPPNICNLPRSRDAHLSPLSPPAAKGDVAAPRPASADLQPVFPGLRRAGSNSGKSSPEPLEPSEVADGTAEPEKAGSPPSPKSNSRPFHPNIVIRAASDTTLAIIPAEAFQKLTEKFPNAAAHIVQVILTRFQRVTFMTLYRYLGLSKELLKIEKRVNEISGYCLPDGFFLPGGLEHLRSKMNATGDFFATGGAASPSTAGSHHGSRRPSKSNFPTWRVDENYEGDAEDSERESVADRGHSKHPSLVGRQLLSTPGEDDDDHHLKESVFSCISQIIGILHPEPAMHLRASIISPRESMASLDPTTLLENLPPRRKNDLRMSGTPHLHERSRASFDVLVDDSHSDTSNQSVVGGNTGSSSSLFSDPGSSEVQILFFPKGATIVSEGEKIEGIYYVVEGTLEASMRSSVDPDLFTDRDEGGSSGGAGHRGERRYRRSLFLIGPGGLAGYLAALAGHSSFVTIRAKTNVALGFLPKVYLDRYVERNPAILLLLAKRLISQISPLVLHIDVALEWGQVNAGQILCRQGEHSDSIYIVLNGRLRAIVERGGGATTRDEGSGVGPRGGGMGDGGFEILAEYGQGESVGEMEVLTDTRRTATVHAIRDTEVAVMPKTLFNALALRHPEITIAISRIIAARSRRAAGVSASPSFAPTSVTTPGADSGNNNVNLRTVAILPVTSVVPIVEFADRLSEGLGIVGASVALLNTATVMSKLGKHAFSRLGRLKLMSWLADQEERYRLVLYVADGGVNSPWTQRCVRQADCILLVGLGDEDPMIGEYERLLIGMKTTARKELVLLHQERACIPGSTVSWLKNRLWVQMRVSTPKMLSDSSRKNTLSSLRTHFQKYYTPLAPPQTPHSKKQSSPAIHTGVRSDFARLARRLLSRSVGLVLGGGGARGISHIGFIRAFEEAGIPIDMVGGTSIGSFVGGLYARDNDHVSVYGRAKMFSGRVVSVWRQLLDLTYPVTAMFTGHEFNRGIWKCFKDTQIEDCWLSYFAATSGATSAPQCLSPATSPPLCDDGNMLLDGGYLNNLPADIMRTLGARAVIAIDVGRVDDTSPVRYGDSLSGWWVLLQRLNPFRPAKGRIPELADIQSRLAYVSSVKQLEEVQRMEGVVYLHPPVDGFGTLEFDKFGEIFMVGYRAGKEAVKRWERDGTMEKLVGRREAGRVDGGGGRHSRRASI</sequence>
<evidence type="ECO:0000256" key="12">
    <source>
        <dbReference type="RuleBase" id="RU362043"/>
    </source>
</evidence>
<evidence type="ECO:0000256" key="9">
    <source>
        <dbReference type="ARBA" id="ARBA00023098"/>
    </source>
</evidence>
<feature type="region of interest" description="Disordered" evidence="13">
    <location>
        <begin position="203"/>
        <end position="241"/>
    </location>
</feature>
<feature type="region of interest" description="Disordered" evidence="13">
    <location>
        <begin position="282"/>
        <end position="359"/>
    </location>
</feature>
<feature type="region of interest" description="Disordered" evidence="13">
    <location>
        <begin position="464"/>
        <end position="530"/>
    </location>
</feature>
<dbReference type="GO" id="GO:0005789">
    <property type="term" value="C:endoplasmic reticulum membrane"/>
    <property type="evidence" value="ECO:0007669"/>
    <property type="project" value="UniProtKB-SubCell"/>
</dbReference>
<keyword evidence="10 12" id="KW-0472">Membrane</keyword>
<feature type="transmembrane region" description="Helical" evidence="12">
    <location>
        <begin position="71"/>
        <end position="91"/>
    </location>
</feature>
<gene>
    <name evidence="16" type="ORF">BDK51DRAFT_35697</name>
</gene>
<feature type="domain" description="PNPLA" evidence="15">
    <location>
        <begin position="1154"/>
        <end position="1303"/>
    </location>
</feature>
<dbReference type="Pfam" id="PF00027">
    <property type="entry name" value="cNMP_binding"/>
    <property type="match status" value="1"/>
</dbReference>
<accession>A0A4P9WJN8</accession>
<feature type="short sequence motif" description="DGA/G" evidence="11">
    <location>
        <begin position="1290"/>
        <end position="1292"/>
    </location>
</feature>
<feature type="region of interest" description="Disordered" evidence="13">
    <location>
        <begin position="610"/>
        <end position="632"/>
    </location>
</feature>
<name>A0A4P9WJN8_9FUNG</name>
<dbReference type="PROSITE" id="PS50042">
    <property type="entry name" value="CNMP_BINDING_3"/>
    <property type="match status" value="3"/>
</dbReference>
<evidence type="ECO:0000256" key="1">
    <source>
        <dbReference type="ARBA" id="ARBA00004370"/>
    </source>
</evidence>
<dbReference type="InterPro" id="IPR002641">
    <property type="entry name" value="PNPLA_dom"/>
</dbReference>
<evidence type="ECO:0000313" key="16">
    <source>
        <dbReference type="EMBL" id="RKO92173.1"/>
    </source>
</evidence>
<dbReference type="Pfam" id="PF01734">
    <property type="entry name" value="Patatin"/>
    <property type="match status" value="1"/>
</dbReference>
<evidence type="ECO:0000256" key="7">
    <source>
        <dbReference type="ARBA" id="ARBA00022963"/>
    </source>
</evidence>
<dbReference type="PANTHER" id="PTHR14226:SF29">
    <property type="entry name" value="NEUROPATHY TARGET ESTERASE SWS"/>
    <property type="match status" value="1"/>
</dbReference>
<feature type="region of interest" description="Disordered" evidence="13">
    <location>
        <begin position="1425"/>
        <end position="1445"/>
    </location>
</feature>
<dbReference type="Gene3D" id="2.60.120.10">
    <property type="entry name" value="Jelly Rolls"/>
    <property type="match status" value="3"/>
</dbReference>
<evidence type="ECO:0000256" key="2">
    <source>
        <dbReference type="ARBA" id="ARBA00006636"/>
    </source>
</evidence>
<evidence type="ECO:0000256" key="6">
    <source>
        <dbReference type="ARBA" id="ARBA00022801"/>
    </source>
</evidence>
<feature type="compositionally biased region" description="Basic and acidic residues" evidence="13">
    <location>
        <begin position="230"/>
        <end position="241"/>
    </location>
</feature>
<evidence type="ECO:0000256" key="3">
    <source>
        <dbReference type="ARBA" id="ARBA00013274"/>
    </source>
</evidence>
<evidence type="ECO:0000256" key="8">
    <source>
        <dbReference type="ARBA" id="ARBA00022989"/>
    </source>
</evidence>
<dbReference type="PROSITE" id="PS51635">
    <property type="entry name" value="PNPLA"/>
    <property type="match status" value="1"/>
</dbReference>
<feature type="transmembrane region" description="Helical" evidence="12">
    <location>
        <begin position="706"/>
        <end position="727"/>
    </location>
</feature>
<comment type="function">
    <text evidence="12">Intracellular phospholipase B that catalyzes the double deacylation of phosphatidylcholine (PC) to glycerophosphocholine (GroPCho). Plays an important role in membrane lipid homeostasis.</text>
</comment>
<evidence type="ECO:0000256" key="13">
    <source>
        <dbReference type="SAM" id="MobiDB-lite"/>
    </source>
</evidence>
<evidence type="ECO:0000313" key="17">
    <source>
        <dbReference type="Proteomes" id="UP000269721"/>
    </source>
</evidence>
<dbReference type="Proteomes" id="UP000269721">
    <property type="component" value="Unassembled WGS sequence"/>
</dbReference>
<evidence type="ECO:0000256" key="11">
    <source>
        <dbReference type="PROSITE-ProRule" id="PRU01161"/>
    </source>
</evidence>
<dbReference type="Gene3D" id="3.40.1090.10">
    <property type="entry name" value="Cytosolic phospholipase A2 catalytic domain"/>
    <property type="match status" value="1"/>
</dbReference>
<protein>
    <recommendedName>
        <fullName evidence="4 12">Lysophospholipase NTE1</fullName>
        <ecNumber evidence="3 12">3.1.1.5</ecNumber>
    </recommendedName>
    <alternativeName>
        <fullName evidence="12">Intracellular phospholipase B</fullName>
    </alternativeName>
</protein>
<dbReference type="InterPro" id="IPR000595">
    <property type="entry name" value="cNMP-bd_dom"/>
</dbReference>
<dbReference type="InterPro" id="IPR016035">
    <property type="entry name" value="Acyl_Trfase/lysoPLipase"/>
</dbReference>
<keyword evidence="12" id="KW-0256">Endoplasmic reticulum</keyword>
<feature type="active site" description="Proton acceptor" evidence="11">
    <location>
        <position position="1290"/>
    </location>
</feature>
<evidence type="ECO:0000256" key="5">
    <source>
        <dbReference type="ARBA" id="ARBA00022692"/>
    </source>
</evidence>
<dbReference type="GO" id="GO:0004622">
    <property type="term" value="F:phosphatidylcholine lysophospholipase activity"/>
    <property type="evidence" value="ECO:0007669"/>
    <property type="project" value="UniProtKB-EC"/>
</dbReference>
<feature type="compositionally biased region" description="Low complexity" evidence="13">
    <location>
        <begin position="616"/>
        <end position="632"/>
    </location>
</feature>
<feature type="short sequence motif" description="GXGXXG" evidence="11">
    <location>
        <begin position="1158"/>
        <end position="1163"/>
    </location>
</feature>
<proteinExistence type="inferred from homology"/>
<evidence type="ECO:0000259" key="14">
    <source>
        <dbReference type="PROSITE" id="PS50042"/>
    </source>
</evidence>
<feature type="compositionally biased region" description="Acidic residues" evidence="13">
    <location>
        <begin position="492"/>
        <end position="501"/>
    </location>
</feature>
<dbReference type="GO" id="GO:0016042">
    <property type="term" value="P:lipid catabolic process"/>
    <property type="evidence" value="ECO:0007669"/>
    <property type="project" value="UniProtKB-UniRule"/>
</dbReference>
<dbReference type="InterPro" id="IPR014710">
    <property type="entry name" value="RmlC-like_jellyroll"/>
</dbReference>
<keyword evidence="7 11" id="KW-0442">Lipid degradation</keyword>
<evidence type="ECO:0000259" key="15">
    <source>
        <dbReference type="PROSITE" id="PS51635"/>
    </source>
</evidence>
<feature type="compositionally biased region" description="Low complexity" evidence="13">
    <location>
        <begin position="464"/>
        <end position="473"/>
    </location>
</feature>
<comment type="catalytic activity">
    <reaction evidence="12">
        <text>a 1-acyl-sn-glycero-3-phosphocholine + H2O = sn-glycerol 3-phosphocholine + a fatty acid + H(+)</text>
        <dbReference type="Rhea" id="RHEA:15177"/>
        <dbReference type="ChEBI" id="CHEBI:15377"/>
        <dbReference type="ChEBI" id="CHEBI:15378"/>
        <dbReference type="ChEBI" id="CHEBI:16870"/>
        <dbReference type="ChEBI" id="CHEBI:28868"/>
        <dbReference type="ChEBI" id="CHEBI:58168"/>
        <dbReference type="EC" id="3.1.1.5"/>
    </reaction>
</comment>
<keyword evidence="9 11" id="KW-0443">Lipid metabolism</keyword>
<feature type="active site" description="Nucleophile" evidence="11">
    <location>
        <position position="1187"/>
    </location>
</feature>
<keyword evidence="17" id="KW-1185">Reference proteome</keyword>
<feature type="domain" description="Cyclic nucleotide-binding" evidence="14">
    <location>
        <begin position="645"/>
        <end position="767"/>
    </location>
</feature>
<dbReference type="PROSITE" id="PS01237">
    <property type="entry name" value="UPF0028"/>
    <property type="match status" value="1"/>
</dbReference>
<keyword evidence="8 12" id="KW-1133">Transmembrane helix</keyword>
<evidence type="ECO:0000256" key="4">
    <source>
        <dbReference type="ARBA" id="ARBA00018317"/>
    </source>
</evidence>
<dbReference type="PANTHER" id="PTHR14226">
    <property type="entry name" value="NEUROPATHY TARGET ESTERASE/SWISS CHEESE D.MELANOGASTER"/>
    <property type="match status" value="1"/>
</dbReference>
<dbReference type="InterPro" id="IPR050301">
    <property type="entry name" value="NTE"/>
</dbReference>
<keyword evidence="6 11" id="KW-0378">Hydrolase</keyword>